<comment type="similarity">
    <text evidence="3">Belongs to the RimP family.</text>
</comment>
<dbReference type="PANTHER" id="PTHR33867">
    <property type="entry name" value="RIBOSOME MATURATION FACTOR RIMP"/>
    <property type="match status" value="1"/>
</dbReference>
<accession>A0A511FCN3</accession>
<evidence type="ECO:0000313" key="7">
    <source>
        <dbReference type="EMBL" id="MBB5474335.1"/>
    </source>
</evidence>
<dbReference type="GO" id="GO:0005829">
    <property type="term" value="C:cytosol"/>
    <property type="evidence" value="ECO:0007669"/>
    <property type="project" value="TreeGrafter"/>
</dbReference>
<dbReference type="EMBL" id="JACHDN010000001">
    <property type="protein sequence ID" value="MBB5474335.1"/>
    <property type="molecule type" value="Genomic_DNA"/>
</dbReference>
<evidence type="ECO:0000256" key="3">
    <source>
        <dbReference type="HAMAP-Rule" id="MF_01077"/>
    </source>
</evidence>
<dbReference type="OrthoDB" id="9805006at2"/>
<evidence type="ECO:0000259" key="5">
    <source>
        <dbReference type="Pfam" id="PF02576"/>
    </source>
</evidence>
<dbReference type="InterPro" id="IPR003728">
    <property type="entry name" value="Ribosome_maturation_RimP"/>
</dbReference>
<name>A0A511FCN3_9CELL</name>
<keyword evidence="2 3" id="KW-0690">Ribosome biogenesis</keyword>
<dbReference type="Pfam" id="PF02576">
    <property type="entry name" value="RimP_N"/>
    <property type="match status" value="1"/>
</dbReference>
<feature type="compositionally biased region" description="Basic and acidic residues" evidence="4">
    <location>
        <begin position="168"/>
        <end position="180"/>
    </location>
</feature>
<dbReference type="InterPro" id="IPR028989">
    <property type="entry name" value="RimP_N"/>
</dbReference>
<evidence type="ECO:0000313" key="9">
    <source>
        <dbReference type="Proteomes" id="UP000564629"/>
    </source>
</evidence>
<evidence type="ECO:0000256" key="1">
    <source>
        <dbReference type="ARBA" id="ARBA00022490"/>
    </source>
</evidence>
<organism evidence="6 8">
    <name type="scientific">Cellulomonas hominis</name>
    <dbReference type="NCBI Taxonomy" id="156981"/>
    <lineage>
        <taxon>Bacteria</taxon>
        <taxon>Bacillati</taxon>
        <taxon>Actinomycetota</taxon>
        <taxon>Actinomycetes</taxon>
        <taxon>Micrococcales</taxon>
        <taxon>Cellulomonadaceae</taxon>
        <taxon>Cellulomonas</taxon>
    </lineage>
</organism>
<dbReference type="AlphaFoldDB" id="A0A511FCN3"/>
<dbReference type="PANTHER" id="PTHR33867:SF1">
    <property type="entry name" value="RIBOSOME MATURATION FACTOR RIMP"/>
    <property type="match status" value="1"/>
</dbReference>
<comment type="subcellular location">
    <subcellularLocation>
        <location evidence="3">Cytoplasm</location>
    </subcellularLocation>
</comment>
<protein>
    <recommendedName>
        <fullName evidence="3">Ribosome maturation factor RimP</fullName>
    </recommendedName>
</protein>
<keyword evidence="8" id="KW-1185">Reference proteome</keyword>
<reference evidence="7 9" key="2">
    <citation type="submission" date="2020-08" db="EMBL/GenBank/DDBJ databases">
        <title>Sequencing the genomes of 1000 actinobacteria strains.</title>
        <authorList>
            <person name="Klenk H.-P."/>
        </authorList>
    </citation>
    <scope>NUCLEOTIDE SEQUENCE [LARGE SCALE GENOMIC DNA]</scope>
    <source>
        <strain evidence="7 9">DSM 9581</strain>
    </source>
</reference>
<evidence type="ECO:0000313" key="8">
    <source>
        <dbReference type="Proteomes" id="UP000321723"/>
    </source>
</evidence>
<dbReference type="RefSeq" id="WP_146833627.1">
    <property type="nucleotide sequence ID" value="NZ_BJVQ01000005.1"/>
</dbReference>
<dbReference type="EMBL" id="BJVQ01000005">
    <property type="protein sequence ID" value="GEL45578.1"/>
    <property type="molecule type" value="Genomic_DNA"/>
</dbReference>
<evidence type="ECO:0000313" key="6">
    <source>
        <dbReference type="EMBL" id="GEL45578.1"/>
    </source>
</evidence>
<feature type="compositionally biased region" description="Low complexity" evidence="4">
    <location>
        <begin position="183"/>
        <end position="193"/>
    </location>
</feature>
<dbReference type="Proteomes" id="UP000321723">
    <property type="component" value="Unassembled WGS sequence"/>
</dbReference>
<comment type="function">
    <text evidence="3">Required for maturation of 30S ribosomal subunits.</text>
</comment>
<dbReference type="Proteomes" id="UP000564629">
    <property type="component" value="Unassembled WGS sequence"/>
</dbReference>
<evidence type="ECO:0000256" key="2">
    <source>
        <dbReference type="ARBA" id="ARBA00022517"/>
    </source>
</evidence>
<gene>
    <name evidence="3 6" type="primary">rimP</name>
    <name evidence="6" type="ORF">CHO01_06940</name>
    <name evidence="7" type="ORF">HNR08_003071</name>
</gene>
<dbReference type="SUPFAM" id="SSF75420">
    <property type="entry name" value="YhbC-like, N-terminal domain"/>
    <property type="match status" value="1"/>
</dbReference>
<dbReference type="GO" id="GO:0000028">
    <property type="term" value="P:ribosomal small subunit assembly"/>
    <property type="evidence" value="ECO:0007669"/>
    <property type="project" value="TreeGrafter"/>
</dbReference>
<sequence length="193" mass="20113">MAPPVSAQRIRETIEPVVAAAGLWLEDVELARDAGRPVVRVVVDAVEDAEEAVDLDGVAEVSRTVSAALDGLDGLPDRYTLEVSTRGAAAPLTARRHYARAIGRLVVLDLEDGGTLSGRLVDVERDGGDGEAVVVTPVTPGVKGRPAKVGDPVRVPLARVRTGRVEVELVKDGGRDRDGAGDGATDGPTGRED</sequence>
<evidence type="ECO:0000256" key="4">
    <source>
        <dbReference type="SAM" id="MobiDB-lite"/>
    </source>
</evidence>
<comment type="caution">
    <text evidence="6">The sequence shown here is derived from an EMBL/GenBank/DDBJ whole genome shotgun (WGS) entry which is preliminary data.</text>
</comment>
<keyword evidence="1 3" id="KW-0963">Cytoplasm</keyword>
<feature type="region of interest" description="Disordered" evidence="4">
    <location>
        <begin position="168"/>
        <end position="193"/>
    </location>
</feature>
<reference evidence="6 8" key="1">
    <citation type="submission" date="2019-07" db="EMBL/GenBank/DDBJ databases">
        <title>Whole genome shotgun sequence of Cellulomonas hominis NBRC 16055.</title>
        <authorList>
            <person name="Hosoyama A."/>
            <person name="Uohara A."/>
            <person name="Ohji S."/>
            <person name="Ichikawa N."/>
        </authorList>
    </citation>
    <scope>NUCLEOTIDE SEQUENCE [LARGE SCALE GENOMIC DNA]</scope>
    <source>
        <strain evidence="6 8">NBRC 16055</strain>
    </source>
</reference>
<dbReference type="InterPro" id="IPR035956">
    <property type="entry name" value="RimP_N_sf"/>
</dbReference>
<dbReference type="GO" id="GO:0006412">
    <property type="term" value="P:translation"/>
    <property type="evidence" value="ECO:0007669"/>
    <property type="project" value="TreeGrafter"/>
</dbReference>
<dbReference type="HAMAP" id="MF_01077">
    <property type="entry name" value="RimP"/>
    <property type="match status" value="1"/>
</dbReference>
<dbReference type="Gene3D" id="3.30.300.70">
    <property type="entry name" value="RimP-like superfamily, N-terminal"/>
    <property type="match status" value="1"/>
</dbReference>
<proteinExistence type="inferred from homology"/>
<feature type="domain" description="Ribosome maturation factor RimP N-terminal" evidence="5">
    <location>
        <begin position="14"/>
        <end position="88"/>
    </location>
</feature>